<proteinExistence type="predicted"/>
<dbReference type="GO" id="GO:0003676">
    <property type="term" value="F:nucleic acid binding"/>
    <property type="evidence" value="ECO:0007669"/>
    <property type="project" value="InterPro"/>
</dbReference>
<sequence>LEPLEDLGVRVVFSSVPPFLPNAALLPFLSTLGRPVSVLSPLSLGCKDPALRHVLSFRRQVQVQVPPAARGGEALEGSFLVPHRGAQYRVFYSSGEARCFLCRAAGHVRRDCPLARLGGAPGTPATRKGVGSSNAGGPDHPDPGVTPPPFVTAVISARVSGVAPPTCPDERAGPTTEVDSRLEPAEERVAGPVIGLERGLPQ</sequence>
<evidence type="ECO:0000313" key="5">
    <source>
        <dbReference type="Proteomes" id="UP000765507"/>
    </source>
</evidence>
<dbReference type="EMBL" id="JAHGAV010000005">
    <property type="protein sequence ID" value="KAG6940385.1"/>
    <property type="molecule type" value="Genomic_DNA"/>
</dbReference>
<keyword evidence="1" id="KW-0862">Zinc</keyword>
<dbReference type="Proteomes" id="UP000765507">
    <property type="component" value="Unassembled WGS sequence"/>
</dbReference>
<protein>
    <recommendedName>
        <fullName evidence="3">CCHC-type domain-containing protein</fullName>
    </recommendedName>
</protein>
<feature type="region of interest" description="Disordered" evidence="2">
    <location>
        <begin position="161"/>
        <end position="202"/>
    </location>
</feature>
<feature type="non-terminal residue" evidence="4">
    <location>
        <position position="1"/>
    </location>
</feature>
<name>A0A8T1THU1_CHESE</name>
<dbReference type="GO" id="GO:0008270">
    <property type="term" value="F:zinc ion binding"/>
    <property type="evidence" value="ECO:0007669"/>
    <property type="project" value="UniProtKB-KW"/>
</dbReference>
<evidence type="ECO:0000256" key="1">
    <source>
        <dbReference type="PROSITE-ProRule" id="PRU00047"/>
    </source>
</evidence>
<feature type="domain" description="CCHC-type" evidence="3">
    <location>
        <begin position="98"/>
        <end position="113"/>
    </location>
</feature>
<dbReference type="PROSITE" id="PS50158">
    <property type="entry name" value="ZF_CCHC"/>
    <property type="match status" value="1"/>
</dbReference>
<dbReference type="InterPro" id="IPR001878">
    <property type="entry name" value="Znf_CCHC"/>
</dbReference>
<feature type="non-terminal residue" evidence="4">
    <location>
        <position position="202"/>
    </location>
</feature>
<dbReference type="AlphaFoldDB" id="A0A8T1THU1"/>
<reference evidence="4 5" key="1">
    <citation type="journal article" date="2020" name="G3 (Bethesda)">
        <title>Draft Genome of the Common Snapping Turtle, Chelydra serpentina, a Model for Phenotypic Plasticity in Reptiles.</title>
        <authorList>
            <person name="Das D."/>
            <person name="Singh S.K."/>
            <person name="Bierstedt J."/>
            <person name="Erickson A."/>
            <person name="Galli G.L.J."/>
            <person name="Crossley D.A. 2nd"/>
            <person name="Rhen T."/>
        </authorList>
    </citation>
    <scope>NUCLEOTIDE SEQUENCE [LARGE SCALE GENOMIC DNA]</scope>
    <source>
        <strain evidence="4">KW</strain>
    </source>
</reference>
<feature type="region of interest" description="Disordered" evidence="2">
    <location>
        <begin position="118"/>
        <end position="149"/>
    </location>
</feature>
<organism evidence="4 5">
    <name type="scientific">Chelydra serpentina</name>
    <name type="common">Snapping turtle</name>
    <name type="synonym">Testudo serpentina</name>
    <dbReference type="NCBI Taxonomy" id="8475"/>
    <lineage>
        <taxon>Eukaryota</taxon>
        <taxon>Metazoa</taxon>
        <taxon>Chordata</taxon>
        <taxon>Craniata</taxon>
        <taxon>Vertebrata</taxon>
        <taxon>Euteleostomi</taxon>
        <taxon>Archelosauria</taxon>
        <taxon>Testudinata</taxon>
        <taxon>Testudines</taxon>
        <taxon>Cryptodira</taxon>
        <taxon>Durocryptodira</taxon>
        <taxon>Americhelydia</taxon>
        <taxon>Chelydroidea</taxon>
        <taxon>Chelydridae</taxon>
        <taxon>Chelydra</taxon>
    </lineage>
</organism>
<dbReference type="SUPFAM" id="SSF57756">
    <property type="entry name" value="Retrovirus zinc finger-like domains"/>
    <property type="match status" value="1"/>
</dbReference>
<dbReference type="InterPro" id="IPR036875">
    <property type="entry name" value="Znf_CCHC_sf"/>
</dbReference>
<keyword evidence="5" id="KW-1185">Reference proteome</keyword>
<evidence type="ECO:0000259" key="3">
    <source>
        <dbReference type="PROSITE" id="PS50158"/>
    </source>
</evidence>
<comment type="caution">
    <text evidence="4">The sequence shown here is derived from an EMBL/GenBank/DDBJ whole genome shotgun (WGS) entry which is preliminary data.</text>
</comment>
<accession>A0A8T1THU1</accession>
<dbReference type="OrthoDB" id="8961543at2759"/>
<evidence type="ECO:0000256" key="2">
    <source>
        <dbReference type="SAM" id="MobiDB-lite"/>
    </source>
</evidence>
<evidence type="ECO:0000313" key="4">
    <source>
        <dbReference type="EMBL" id="KAG6940385.1"/>
    </source>
</evidence>
<gene>
    <name evidence="4" type="ORF">G0U57_017524</name>
</gene>
<feature type="compositionally biased region" description="Basic and acidic residues" evidence="2">
    <location>
        <begin position="168"/>
        <end position="189"/>
    </location>
</feature>
<keyword evidence="1" id="KW-0863">Zinc-finger</keyword>
<keyword evidence="1" id="KW-0479">Metal-binding</keyword>